<dbReference type="RefSeq" id="WP_048513481.1">
    <property type="nucleotide sequence ID" value="NZ_FUXD01000005.1"/>
</dbReference>
<dbReference type="GO" id="GO:0003714">
    <property type="term" value="F:transcription corepressor activity"/>
    <property type="evidence" value="ECO:0007669"/>
    <property type="project" value="InterPro"/>
</dbReference>
<dbReference type="Pfam" id="PF02826">
    <property type="entry name" value="2-Hacid_dh_C"/>
    <property type="match status" value="1"/>
</dbReference>
<dbReference type="AlphaFoldDB" id="A0A0J6WYI8"/>
<dbReference type="EMBL" id="LEKT01000007">
    <property type="protein sequence ID" value="KMO87323.1"/>
    <property type="molecule type" value="Genomic_DNA"/>
</dbReference>
<comment type="caution">
    <text evidence="7">The sequence shown here is derived from an EMBL/GenBank/DDBJ whole genome shotgun (WGS) entry which is preliminary data.</text>
</comment>
<evidence type="ECO:0000256" key="4">
    <source>
        <dbReference type="RuleBase" id="RU003719"/>
    </source>
</evidence>
<evidence type="ECO:0000259" key="6">
    <source>
        <dbReference type="Pfam" id="PF02826"/>
    </source>
</evidence>
<dbReference type="PANTHER" id="PTHR43761">
    <property type="entry name" value="D-ISOMER SPECIFIC 2-HYDROXYACID DEHYDROGENASE FAMILY PROTEIN (AFU_ORTHOLOGUE AFUA_1G13630)"/>
    <property type="match status" value="1"/>
</dbReference>
<dbReference type="SUPFAM" id="SSF52283">
    <property type="entry name" value="Formate/glycerate dehydrogenase catalytic domain-like"/>
    <property type="match status" value="1"/>
</dbReference>
<evidence type="ECO:0000313" key="8">
    <source>
        <dbReference type="Proteomes" id="UP000036503"/>
    </source>
</evidence>
<evidence type="ECO:0000313" key="7">
    <source>
        <dbReference type="EMBL" id="KMO87323.1"/>
    </source>
</evidence>
<dbReference type="InterPro" id="IPR006140">
    <property type="entry name" value="D-isomer_DH_NAD-bd"/>
</dbReference>
<keyword evidence="3" id="KW-0520">NAD</keyword>
<accession>A0A0J6WYI8</accession>
<dbReference type="OrthoDB" id="9805416at2"/>
<dbReference type="InterPro" id="IPR050418">
    <property type="entry name" value="D-iso_2-hydroxyacid_DH_PdxB"/>
</dbReference>
<dbReference type="InterPro" id="IPR029753">
    <property type="entry name" value="D-isomer_DH_CS"/>
</dbReference>
<evidence type="ECO:0000256" key="3">
    <source>
        <dbReference type="ARBA" id="ARBA00023027"/>
    </source>
</evidence>
<proteinExistence type="inferred from homology"/>
<reference evidence="7 8" key="1">
    <citation type="submission" date="2015-06" db="EMBL/GenBank/DDBJ databases">
        <title>Draft genome sequence of beer spoilage bacterium Megasphaera cerevisiae type strain 20462.</title>
        <authorList>
            <person name="Kutumbaka K."/>
            <person name="Pasmowitz J."/>
            <person name="Mategko J."/>
            <person name="Reyes D."/>
            <person name="Friedrich A."/>
            <person name="Han S."/>
            <person name="Martens-Habbena W."/>
            <person name="Neal-McKinney J."/>
            <person name="Janagama H.K."/>
            <person name="Nadala C."/>
            <person name="Samadpour M."/>
        </authorList>
    </citation>
    <scope>NUCLEOTIDE SEQUENCE [LARGE SCALE GENOMIC DNA]</scope>
    <source>
        <strain evidence="7 8">DSM 20462</strain>
    </source>
</reference>
<evidence type="ECO:0000256" key="1">
    <source>
        <dbReference type="ARBA" id="ARBA00005854"/>
    </source>
</evidence>
<name>A0A0J6WYI8_9FIRM</name>
<keyword evidence="2 4" id="KW-0560">Oxidoreductase</keyword>
<dbReference type="InParanoid" id="A0A0J6WYI8"/>
<dbReference type="GO" id="GO:0051287">
    <property type="term" value="F:NAD binding"/>
    <property type="evidence" value="ECO:0007669"/>
    <property type="project" value="InterPro"/>
</dbReference>
<dbReference type="SUPFAM" id="SSF51735">
    <property type="entry name" value="NAD(P)-binding Rossmann-fold domains"/>
    <property type="match status" value="1"/>
</dbReference>
<dbReference type="InterPro" id="IPR043322">
    <property type="entry name" value="CtBP"/>
</dbReference>
<dbReference type="PANTHER" id="PTHR43761:SF1">
    <property type="entry name" value="D-ISOMER SPECIFIC 2-HYDROXYACID DEHYDROGENASE CATALYTIC DOMAIN-CONTAINING PROTEIN-RELATED"/>
    <property type="match status" value="1"/>
</dbReference>
<dbReference type="PATRIC" id="fig|1122219.3.peg.2751"/>
<dbReference type="CDD" id="cd05299">
    <property type="entry name" value="CtBP_dh"/>
    <property type="match status" value="1"/>
</dbReference>
<organism evidence="7 8">
    <name type="scientific">Megasphaera cerevisiae DSM 20462</name>
    <dbReference type="NCBI Taxonomy" id="1122219"/>
    <lineage>
        <taxon>Bacteria</taxon>
        <taxon>Bacillati</taxon>
        <taxon>Bacillota</taxon>
        <taxon>Negativicutes</taxon>
        <taxon>Veillonellales</taxon>
        <taxon>Veillonellaceae</taxon>
        <taxon>Megasphaera</taxon>
    </lineage>
</organism>
<sequence length="326" mass="37036">MYHISVLTGRQDEDDFGERLRDMARVEYCSSMNEDIMADRMKDTDVIICKSEKLTSSLIDRLDDLKLIVILSTRSENVDLEAASKKGILVVNNTSYCVDDIADHTCAMILALIRQLPEYQSDIRSNSRWEYGTISWPIHRVSDNLIGLVGFGHVGRAVAFRLQAFGCKIQAYDPFVSEKVMMEHRVRPVDFDKLLQTSDVVSLHMPLDETTKYIFQDEQFEQMKKGAIFVNCCRGGLVDEASLYHAVDDGHIRSAALDVLSMEHPSPMLLKMIARPEFLLTPNVSFHSVEADQQVHNDAEHYIRLFLSGQYQDLPVVPVREGTGKF</sequence>
<keyword evidence="8" id="KW-1185">Reference proteome</keyword>
<protein>
    <submittedName>
        <fullName evidence="7">4-phosphoerythronate dehydrogenase</fullName>
    </submittedName>
</protein>
<dbReference type="STRING" id="39029.BSR42_12195"/>
<feature type="domain" description="D-isomer specific 2-hydroxyacid dehydrogenase NAD-binding" evidence="6">
    <location>
        <begin position="107"/>
        <end position="282"/>
    </location>
</feature>
<dbReference type="InterPro" id="IPR006139">
    <property type="entry name" value="D-isomer_2_OHA_DH_cat_dom"/>
</dbReference>
<dbReference type="Pfam" id="PF00389">
    <property type="entry name" value="2-Hacid_dh"/>
    <property type="match status" value="1"/>
</dbReference>
<dbReference type="InterPro" id="IPR036291">
    <property type="entry name" value="NAD(P)-bd_dom_sf"/>
</dbReference>
<dbReference type="GO" id="GO:0016616">
    <property type="term" value="F:oxidoreductase activity, acting on the CH-OH group of donors, NAD or NADP as acceptor"/>
    <property type="evidence" value="ECO:0007669"/>
    <property type="project" value="InterPro"/>
</dbReference>
<dbReference type="Proteomes" id="UP000036503">
    <property type="component" value="Unassembled WGS sequence"/>
</dbReference>
<evidence type="ECO:0000259" key="5">
    <source>
        <dbReference type="Pfam" id="PF00389"/>
    </source>
</evidence>
<feature type="domain" description="D-isomer specific 2-hydroxyacid dehydrogenase catalytic" evidence="5">
    <location>
        <begin position="17"/>
        <end position="309"/>
    </location>
</feature>
<dbReference type="PROSITE" id="PS00671">
    <property type="entry name" value="D_2_HYDROXYACID_DH_3"/>
    <property type="match status" value="1"/>
</dbReference>
<evidence type="ECO:0000256" key="2">
    <source>
        <dbReference type="ARBA" id="ARBA00023002"/>
    </source>
</evidence>
<dbReference type="Gene3D" id="3.40.50.720">
    <property type="entry name" value="NAD(P)-binding Rossmann-like Domain"/>
    <property type="match status" value="2"/>
</dbReference>
<comment type="similarity">
    <text evidence="1 4">Belongs to the D-isomer specific 2-hydroxyacid dehydrogenase family.</text>
</comment>
<gene>
    <name evidence="7" type="ORF">AB840_03280</name>
</gene>